<dbReference type="Pfam" id="PF24693">
    <property type="entry name" value="DUF7660"/>
    <property type="match status" value="1"/>
</dbReference>
<reference evidence="2" key="1">
    <citation type="journal article" date="2024" name="Syst. Appl. Microbiol.">
        <title>First single-strain enrichments of Electrothrix cable bacteria, description of E. aestuarii sp. nov. and E. rattekaaiensis sp. nov., and proposal of a cable bacteria taxonomy following the rules of the SeqCode.</title>
        <authorList>
            <person name="Plum-Jensen L.E."/>
            <person name="Schramm A."/>
            <person name="Marshall I.P.G."/>
        </authorList>
    </citation>
    <scope>NUCLEOTIDE SEQUENCE</scope>
    <source>
        <strain evidence="2">Rat1</strain>
    </source>
</reference>
<evidence type="ECO:0000259" key="1">
    <source>
        <dbReference type="Pfam" id="PF24693"/>
    </source>
</evidence>
<gene>
    <name evidence="2" type="ORF">Q3M24_06525</name>
</gene>
<dbReference type="KEGG" id="eaj:Q3M24_06525"/>
<accession>A0AAU8LYT5</accession>
<proteinExistence type="predicted"/>
<organism evidence="2">
    <name type="scientific">Candidatus Electrothrix aestuarii</name>
    <dbReference type="NCBI Taxonomy" id="3062594"/>
    <lineage>
        <taxon>Bacteria</taxon>
        <taxon>Pseudomonadati</taxon>
        <taxon>Thermodesulfobacteriota</taxon>
        <taxon>Desulfobulbia</taxon>
        <taxon>Desulfobulbales</taxon>
        <taxon>Desulfobulbaceae</taxon>
        <taxon>Candidatus Electrothrix</taxon>
    </lineage>
</organism>
<evidence type="ECO:0000313" key="2">
    <source>
        <dbReference type="EMBL" id="XCN74394.1"/>
    </source>
</evidence>
<protein>
    <recommendedName>
        <fullName evidence="1">DUF7660 domain-containing protein</fullName>
    </recommendedName>
</protein>
<sequence length="84" mass="10000">MTNYDTSKIKTREDFVRFLRFLYHTYLHEGATWENETLENFLEALTWHTEELPVSYQKNGEDINTDTPSWQVFADMLIGATLHK</sequence>
<name>A0AAU8LYT5_9BACT</name>
<dbReference type="InterPro" id="IPR056077">
    <property type="entry name" value="DUF7660"/>
</dbReference>
<feature type="domain" description="DUF7660" evidence="1">
    <location>
        <begin position="11"/>
        <end position="82"/>
    </location>
</feature>
<reference evidence="2" key="2">
    <citation type="submission" date="2024-06" db="EMBL/GenBank/DDBJ databases">
        <authorList>
            <person name="Plum-Jensen L.E."/>
            <person name="Schramm A."/>
            <person name="Marshall I.P.G."/>
        </authorList>
    </citation>
    <scope>NUCLEOTIDE SEQUENCE</scope>
    <source>
        <strain evidence="2">Rat1</strain>
    </source>
</reference>
<dbReference type="AlphaFoldDB" id="A0AAU8LYT5"/>
<dbReference type="EMBL" id="CP159373">
    <property type="protein sequence ID" value="XCN74394.1"/>
    <property type="molecule type" value="Genomic_DNA"/>
</dbReference>